<proteinExistence type="inferred from homology"/>
<dbReference type="PANTHER" id="PTHR33713:SF6">
    <property type="entry name" value="ANTITOXIN YEFM"/>
    <property type="match status" value="1"/>
</dbReference>
<reference evidence="2" key="1">
    <citation type="journal article" date="2015" name="Proc. Natl. Acad. Sci. U.S.A.">
        <title>Networks of energetic and metabolic interactions define dynamics in microbial communities.</title>
        <authorList>
            <person name="Embree M."/>
            <person name="Liu J.K."/>
            <person name="Al-Bassam M.M."/>
            <person name="Zengler K."/>
        </authorList>
    </citation>
    <scope>NUCLEOTIDE SEQUENCE</scope>
</reference>
<gene>
    <name evidence="2" type="ORF">ASZ90_003761</name>
</gene>
<name>A0A0W8FZR6_9ZZZZ</name>
<dbReference type="PANTHER" id="PTHR33713">
    <property type="entry name" value="ANTITOXIN YAFN-RELATED"/>
    <property type="match status" value="1"/>
</dbReference>
<sequence>MEAIIYTEARNKLHKLINYVNDSSDPVIIVGSKGRKDAVLISKEEYDNIIENLYVVSNPKWKKSIEKGLKDIEKGKVKRLSVDDILSR</sequence>
<dbReference type="AlphaFoldDB" id="A0A0W8FZR6"/>
<dbReference type="InterPro" id="IPR036165">
    <property type="entry name" value="YefM-like_sf"/>
</dbReference>
<dbReference type="Gene3D" id="3.40.1620.10">
    <property type="entry name" value="YefM-like domain"/>
    <property type="match status" value="1"/>
</dbReference>
<protein>
    <recommendedName>
        <fullName evidence="3">Antitoxin</fullName>
    </recommendedName>
</protein>
<dbReference type="Pfam" id="PF02604">
    <property type="entry name" value="PhdYeFM_antitox"/>
    <property type="match status" value="1"/>
</dbReference>
<dbReference type="InterPro" id="IPR051405">
    <property type="entry name" value="phD/YefM_antitoxin"/>
</dbReference>
<evidence type="ECO:0000256" key="1">
    <source>
        <dbReference type="ARBA" id="ARBA00009981"/>
    </source>
</evidence>
<accession>A0A0W8FZR6</accession>
<organism evidence="2">
    <name type="scientific">hydrocarbon metagenome</name>
    <dbReference type="NCBI Taxonomy" id="938273"/>
    <lineage>
        <taxon>unclassified sequences</taxon>
        <taxon>metagenomes</taxon>
        <taxon>ecological metagenomes</taxon>
    </lineage>
</organism>
<comment type="similarity">
    <text evidence="1">Belongs to the phD/YefM antitoxin family.</text>
</comment>
<dbReference type="NCBIfam" id="TIGR01552">
    <property type="entry name" value="phd_fam"/>
    <property type="match status" value="1"/>
</dbReference>
<evidence type="ECO:0000313" key="2">
    <source>
        <dbReference type="EMBL" id="KUG26404.1"/>
    </source>
</evidence>
<dbReference type="InterPro" id="IPR006442">
    <property type="entry name" value="Antitoxin_Phd/YefM"/>
</dbReference>
<evidence type="ECO:0008006" key="3">
    <source>
        <dbReference type="Google" id="ProtNLM"/>
    </source>
</evidence>
<comment type="caution">
    <text evidence="2">The sequence shown here is derived from an EMBL/GenBank/DDBJ whole genome shotgun (WGS) entry which is preliminary data.</text>
</comment>
<dbReference type="EMBL" id="LNQE01000471">
    <property type="protein sequence ID" value="KUG26404.1"/>
    <property type="molecule type" value="Genomic_DNA"/>
</dbReference>
<dbReference type="SUPFAM" id="SSF143120">
    <property type="entry name" value="YefM-like"/>
    <property type="match status" value="1"/>
</dbReference>